<dbReference type="Proteomes" id="UP000564385">
    <property type="component" value="Unassembled WGS sequence"/>
</dbReference>
<evidence type="ECO:0000256" key="1">
    <source>
        <dbReference type="ARBA" id="ARBA00005565"/>
    </source>
</evidence>
<dbReference type="InterPro" id="IPR023050">
    <property type="entry name" value="PyrR"/>
</dbReference>
<name>A0A852VI73_9BACT</name>
<sequence length="216" mass="24160">MAETDWADGGGSFGWVDADIIKRNYMSENTGVRKPKFREKGRLMSASEIERTLVRLAHEIVEKHDGSKNVGLVGIKRRGVPLAQRLGVLIEKIEKHPVDVGVLDISFYRDDLSTDGPRPKVTPGAIGFDVTGRDVILMDDVLYTGRTIRAALDALFDYGRPKSVRLLVLIDRGHRELPIEATYVGRLIPTSKREIIEVKLNEVDGQEQVLLVELMD</sequence>
<evidence type="ECO:0000256" key="2">
    <source>
        <dbReference type="ARBA" id="ARBA00023015"/>
    </source>
</evidence>
<evidence type="ECO:0000313" key="6">
    <source>
        <dbReference type="EMBL" id="NYF91330.1"/>
    </source>
</evidence>
<evidence type="ECO:0000313" key="7">
    <source>
        <dbReference type="Proteomes" id="UP000564385"/>
    </source>
</evidence>
<evidence type="ECO:0000259" key="5">
    <source>
        <dbReference type="Pfam" id="PF00156"/>
    </source>
</evidence>
<keyword evidence="3 4" id="KW-0804">Transcription</keyword>
<dbReference type="GO" id="GO:0004845">
    <property type="term" value="F:uracil phosphoribosyltransferase activity"/>
    <property type="evidence" value="ECO:0007669"/>
    <property type="project" value="UniProtKB-UniRule"/>
</dbReference>
<dbReference type="PANTHER" id="PTHR11608">
    <property type="entry name" value="BIFUNCTIONAL PROTEIN PYRR"/>
    <property type="match status" value="1"/>
</dbReference>
<dbReference type="Gene3D" id="3.40.50.2020">
    <property type="match status" value="1"/>
</dbReference>
<dbReference type="GO" id="GO:0006355">
    <property type="term" value="P:regulation of DNA-templated transcription"/>
    <property type="evidence" value="ECO:0007669"/>
    <property type="project" value="UniProtKB-UniRule"/>
</dbReference>
<dbReference type="InterPro" id="IPR050137">
    <property type="entry name" value="PyrR_bifunctional"/>
</dbReference>
<dbReference type="EMBL" id="JACCCU010000002">
    <property type="protein sequence ID" value="NYF91330.1"/>
    <property type="molecule type" value="Genomic_DNA"/>
</dbReference>
<comment type="similarity">
    <text evidence="1 4">Belongs to the purine/pyrimidine phosphoribosyltransferase family. PyrR subfamily.</text>
</comment>
<gene>
    <name evidence="4" type="primary">pyrR</name>
    <name evidence="6" type="ORF">HDF08_003432</name>
</gene>
<proteinExistence type="inferred from homology"/>
<dbReference type="FunFam" id="3.40.50.2020:FF:000020">
    <property type="entry name" value="Bifunctional protein PyrR"/>
    <property type="match status" value="1"/>
</dbReference>
<dbReference type="NCBIfam" id="NF003549">
    <property type="entry name" value="PRK05205.1-5"/>
    <property type="match status" value="1"/>
</dbReference>
<dbReference type="AlphaFoldDB" id="A0A852VI73"/>
<keyword evidence="4 6" id="KW-0328">Glycosyltransferase</keyword>
<comment type="function">
    <text evidence="4">Also displays a weak uracil phosphoribosyltransferase activity which is not physiologically significant.</text>
</comment>
<accession>A0A852VI73</accession>
<dbReference type="SUPFAM" id="SSF53271">
    <property type="entry name" value="PRTase-like"/>
    <property type="match status" value="1"/>
</dbReference>
<organism evidence="6 7">
    <name type="scientific">Tunturiibacter lichenicola</name>
    <dbReference type="NCBI Taxonomy" id="2051959"/>
    <lineage>
        <taxon>Bacteria</taxon>
        <taxon>Pseudomonadati</taxon>
        <taxon>Acidobacteriota</taxon>
        <taxon>Terriglobia</taxon>
        <taxon>Terriglobales</taxon>
        <taxon>Acidobacteriaceae</taxon>
        <taxon>Tunturiibacter</taxon>
    </lineage>
</organism>
<reference evidence="6 7" key="1">
    <citation type="submission" date="2020-07" db="EMBL/GenBank/DDBJ databases">
        <title>Genomic Encyclopedia of Type Strains, Phase IV (KMG-V): Genome sequencing to study the core and pangenomes of soil and plant-associated prokaryotes.</title>
        <authorList>
            <person name="Whitman W."/>
        </authorList>
    </citation>
    <scope>NUCLEOTIDE SEQUENCE [LARGE SCALE GENOMIC DNA]</scope>
    <source>
        <strain evidence="6 7">M8UP22</strain>
    </source>
</reference>
<dbReference type="InterPro" id="IPR000836">
    <property type="entry name" value="PRTase_dom"/>
</dbReference>
<comment type="caution">
    <text evidence="6">The sequence shown here is derived from an EMBL/GenBank/DDBJ whole genome shotgun (WGS) entry which is preliminary data.</text>
</comment>
<evidence type="ECO:0000256" key="4">
    <source>
        <dbReference type="HAMAP-Rule" id="MF_01219"/>
    </source>
</evidence>
<keyword evidence="4 6" id="KW-0808">Transferase</keyword>
<dbReference type="NCBIfam" id="NF003545">
    <property type="entry name" value="PRK05205.1-1"/>
    <property type="match status" value="1"/>
</dbReference>
<dbReference type="PANTHER" id="PTHR11608:SF0">
    <property type="entry name" value="BIFUNCTIONAL PROTEIN PYRR"/>
    <property type="match status" value="1"/>
</dbReference>
<dbReference type="HAMAP" id="MF_01219">
    <property type="entry name" value="PyrR"/>
    <property type="match status" value="1"/>
</dbReference>
<feature type="short sequence motif" description="PRPP-binding" evidence="4">
    <location>
        <begin position="135"/>
        <end position="147"/>
    </location>
</feature>
<keyword evidence="2 4" id="KW-0805">Transcription regulation</keyword>
<comment type="catalytic activity">
    <reaction evidence="4">
        <text>UMP + diphosphate = 5-phospho-alpha-D-ribose 1-diphosphate + uracil</text>
        <dbReference type="Rhea" id="RHEA:13017"/>
        <dbReference type="ChEBI" id="CHEBI:17568"/>
        <dbReference type="ChEBI" id="CHEBI:33019"/>
        <dbReference type="ChEBI" id="CHEBI:57865"/>
        <dbReference type="ChEBI" id="CHEBI:58017"/>
        <dbReference type="EC" id="2.4.2.9"/>
    </reaction>
</comment>
<evidence type="ECO:0000256" key="3">
    <source>
        <dbReference type="ARBA" id="ARBA00023163"/>
    </source>
</evidence>
<comment type="function">
    <text evidence="4">Regulates the transcription of the pyrimidine nucleotide (pyr) operon in response to exogenous pyrimidines.</text>
</comment>
<dbReference type="CDD" id="cd06223">
    <property type="entry name" value="PRTases_typeI"/>
    <property type="match status" value="1"/>
</dbReference>
<dbReference type="Pfam" id="PF00156">
    <property type="entry name" value="Pribosyltran"/>
    <property type="match status" value="1"/>
</dbReference>
<dbReference type="EC" id="2.4.2.9" evidence="4"/>
<feature type="domain" description="Phosphoribosyltransferase" evidence="5">
    <location>
        <begin position="48"/>
        <end position="200"/>
    </location>
</feature>
<dbReference type="InterPro" id="IPR029057">
    <property type="entry name" value="PRTase-like"/>
</dbReference>
<protein>
    <recommendedName>
        <fullName evidence="4">Bifunctional protein PyrR</fullName>
    </recommendedName>
    <domain>
        <recommendedName>
            <fullName evidence="4">Pyrimidine operon regulatory protein</fullName>
        </recommendedName>
    </domain>
    <domain>
        <recommendedName>
            <fullName evidence="4">Uracil phosphoribosyltransferase</fullName>
            <shortName evidence="4">UPRTase</shortName>
            <ecNumber evidence="4">2.4.2.9</ecNumber>
        </recommendedName>
    </domain>
</protein>